<sequence>MKILILPALLILLPIVVLFCILRYGKRPNGFSTGLKILLGVLFIAAGLLVTYFAFLLSMEGMSDKNIQCATGAVVFIPFGLLTYLAGVPLLLALSKRQVRS</sequence>
<evidence type="ECO:0000313" key="3">
    <source>
        <dbReference type="Proteomes" id="UP001199816"/>
    </source>
</evidence>
<dbReference type="Proteomes" id="UP001199816">
    <property type="component" value="Unassembled WGS sequence"/>
</dbReference>
<feature type="transmembrane region" description="Helical" evidence="1">
    <location>
        <begin position="70"/>
        <end position="94"/>
    </location>
</feature>
<organism evidence="2 3">
    <name type="scientific">Niabella pedocola</name>
    <dbReference type="NCBI Taxonomy" id="1752077"/>
    <lineage>
        <taxon>Bacteria</taxon>
        <taxon>Pseudomonadati</taxon>
        <taxon>Bacteroidota</taxon>
        <taxon>Chitinophagia</taxon>
        <taxon>Chitinophagales</taxon>
        <taxon>Chitinophagaceae</taxon>
        <taxon>Niabella</taxon>
    </lineage>
</organism>
<evidence type="ECO:0008006" key="4">
    <source>
        <dbReference type="Google" id="ProtNLM"/>
    </source>
</evidence>
<comment type="caution">
    <text evidence="2">The sequence shown here is derived from an EMBL/GenBank/DDBJ whole genome shotgun (WGS) entry which is preliminary data.</text>
</comment>
<keyword evidence="3" id="KW-1185">Reference proteome</keyword>
<protein>
    <recommendedName>
        <fullName evidence="4">MotA/TolQ/ExbB proton channel domain-containing protein</fullName>
    </recommendedName>
</protein>
<name>A0ABS8PN24_9BACT</name>
<dbReference type="EMBL" id="JAJNEC010000004">
    <property type="protein sequence ID" value="MCD2422519.1"/>
    <property type="molecule type" value="Genomic_DNA"/>
</dbReference>
<gene>
    <name evidence="2" type="ORF">LQ567_07070</name>
</gene>
<feature type="transmembrane region" description="Helical" evidence="1">
    <location>
        <begin position="37"/>
        <end position="58"/>
    </location>
</feature>
<evidence type="ECO:0000256" key="1">
    <source>
        <dbReference type="SAM" id="Phobius"/>
    </source>
</evidence>
<proteinExistence type="predicted"/>
<reference evidence="2 3" key="1">
    <citation type="submission" date="2021-11" db="EMBL/GenBank/DDBJ databases">
        <title>Genomic of Niabella pedocola.</title>
        <authorList>
            <person name="Wu T."/>
        </authorList>
    </citation>
    <scope>NUCLEOTIDE SEQUENCE [LARGE SCALE GENOMIC DNA]</scope>
    <source>
        <strain evidence="2 3">JCM 31011</strain>
    </source>
</reference>
<feature type="transmembrane region" description="Helical" evidence="1">
    <location>
        <begin position="6"/>
        <end position="25"/>
    </location>
</feature>
<evidence type="ECO:0000313" key="2">
    <source>
        <dbReference type="EMBL" id="MCD2422519.1"/>
    </source>
</evidence>
<keyword evidence="1" id="KW-0472">Membrane</keyword>
<keyword evidence="1" id="KW-0812">Transmembrane</keyword>
<accession>A0ABS8PN24</accession>
<dbReference type="RefSeq" id="WP_231003589.1">
    <property type="nucleotide sequence ID" value="NZ_JAJNEC010000004.1"/>
</dbReference>
<keyword evidence="1" id="KW-1133">Transmembrane helix</keyword>